<protein>
    <submittedName>
        <fullName evidence="2">Ester cyclase</fullName>
    </submittedName>
</protein>
<evidence type="ECO:0000313" key="2">
    <source>
        <dbReference type="EMBL" id="WGK95097.1"/>
    </source>
</evidence>
<dbReference type="InterPro" id="IPR009959">
    <property type="entry name" value="Cyclase_SnoaL-like"/>
</dbReference>
<dbReference type="EMBL" id="CP092332">
    <property type="protein sequence ID" value="WGK95097.1"/>
    <property type="molecule type" value="Genomic_DNA"/>
</dbReference>
<feature type="chain" id="PRO_5046173256" evidence="1">
    <location>
        <begin position="21"/>
        <end position="161"/>
    </location>
</feature>
<gene>
    <name evidence="2" type="ORF">MG292_02395</name>
</gene>
<name>A0ABY8NA42_9FLAO</name>
<accession>A0ABY8NA42</accession>
<keyword evidence="3" id="KW-1185">Reference proteome</keyword>
<dbReference type="InterPro" id="IPR032710">
    <property type="entry name" value="NTF2-like_dom_sf"/>
</dbReference>
<dbReference type="Proteomes" id="UP001232117">
    <property type="component" value="Chromosome"/>
</dbReference>
<dbReference type="Pfam" id="PF07366">
    <property type="entry name" value="SnoaL"/>
    <property type="match status" value="1"/>
</dbReference>
<dbReference type="SUPFAM" id="SSF54427">
    <property type="entry name" value="NTF2-like"/>
    <property type="match status" value="1"/>
</dbReference>
<evidence type="ECO:0000256" key="1">
    <source>
        <dbReference type="SAM" id="SignalP"/>
    </source>
</evidence>
<evidence type="ECO:0000313" key="3">
    <source>
        <dbReference type="Proteomes" id="UP001232117"/>
    </source>
</evidence>
<proteinExistence type="predicted"/>
<dbReference type="PANTHER" id="PTHR38436:SF1">
    <property type="entry name" value="ESTER CYCLASE"/>
    <property type="match status" value="1"/>
</dbReference>
<feature type="signal peptide" evidence="1">
    <location>
        <begin position="1"/>
        <end position="20"/>
    </location>
</feature>
<organism evidence="2 3">
    <name type="scientific">Flavobacterium keumense</name>
    <dbReference type="NCBI Taxonomy" id="1306518"/>
    <lineage>
        <taxon>Bacteria</taxon>
        <taxon>Pseudomonadati</taxon>
        <taxon>Bacteroidota</taxon>
        <taxon>Flavobacteriia</taxon>
        <taxon>Flavobacteriales</taxon>
        <taxon>Flavobacteriaceae</taxon>
        <taxon>Flavobacterium</taxon>
    </lineage>
</organism>
<keyword evidence="1" id="KW-0732">Signal</keyword>
<dbReference type="Gene3D" id="3.10.450.50">
    <property type="match status" value="1"/>
</dbReference>
<reference evidence="2 3" key="1">
    <citation type="submission" date="2023-06" db="EMBL/GenBank/DDBJ databases">
        <title>Complete Genome Sequence of Flavobacterium keumense K3R-10.</title>
        <authorList>
            <person name="Jeong H."/>
            <person name="Jhang S.Y."/>
            <person name="Kim J.N."/>
        </authorList>
    </citation>
    <scope>NUCLEOTIDE SEQUENCE [LARGE SCALE GENOMIC DNA]</scope>
    <source>
        <strain evidence="2 3">K3R-10</strain>
    </source>
</reference>
<dbReference type="PROSITE" id="PS51257">
    <property type="entry name" value="PROKAR_LIPOPROTEIN"/>
    <property type="match status" value="1"/>
</dbReference>
<dbReference type="RefSeq" id="WP_264534288.1">
    <property type="nucleotide sequence ID" value="NZ_CP092332.1"/>
</dbReference>
<dbReference type="PANTHER" id="PTHR38436">
    <property type="entry name" value="POLYKETIDE CYCLASE SNOAL-LIKE DOMAIN"/>
    <property type="match status" value="1"/>
</dbReference>
<sequence>MKNFLTILAISLTLFACESAADKSEKIAQYNIKFYSKVWDEVINDGKVSVLDTAYAPNVVLHTVPEIKGVANAKAYYANYVTGFSNREFTVKETFAQGNKLTKYWKFKGTHTGDFFGISATGKKIDVEGCTIATIVNGKITEERDFFDNYEFLKQLGLLPK</sequence>